<accession>H9UJE9</accession>
<evidence type="ECO:0000313" key="2">
    <source>
        <dbReference type="EMBL" id="AFG37642.1"/>
    </source>
</evidence>
<proteinExistence type="predicted"/>
<dbReference type="STRING" id="889378.Spiaf_1583"/>
<reference evidence="3" key="1">
    <citation type="journal article" date="2013" name="Stand. Genomic Sci.">
        <title>Complete genome sequence of the halophilic bacterium Spirochaeta africana type strain (Z-7692(T)) from the alkaline Lake Magadi in the East African Rift.</title>
        <authorList>
            <person name="Liolos K."/>
            <person name="Abt B."/>
            <person name="Scheuner C."/>
            <person name="Teshima H."/>
            <person name="Held B."/>
            <person name="Lapidus A."/>
            <person name="Nolan M."/>
            <person name="Lucas S."/>
            <person name="Deshpande S."/>
            <person name="Cheng J.F."/>
            <person name="Tapia R."/>
            <person name="Goodwin L.A."/>
            <person name="Pitluck S."/>
            <person name="Pagani I."/>
            <person name="Ivanova N."/>
            <person name="Mavromatis K."/>
            <person name="Mikhailova N."/>
            <person name="Huntemann M."/>
            <person name="Pati A."/>
            <person name="Chen A."/>
            <person name="Palaniappan K."/>
            <person name="Land M."/>
            <person name="Rohde M."/>
            <person name="Tindall B.J."/>
            <person name="Detter J.C."/>
            <person name="Goker M."/>
            <person name="Bristow J."/>
            <person name="Eisen J.A."/>
            <person name="Markowitz V."/>
            <person name="Hugenholtz P."/>
            <person name="Woyke T."/>
            <person name="Klenk H.P."/>
            <person name="Kyrpides N.C."/>
        </authorList>
    </citation>
    <scope>NUCLEOTIDE SEQUENCE</scope>
    <source>
        <strain evidence="3">ATCC 700263 / DSM 8902 / Z-7692</strain>
    </source>
</reference>
<dbReference type="Proteomes" id="UP000007383">
    <property type="component" value="Chromosome"/>
</dbReference>
<dbReference type="EMBL" id="CP003282">
    <property type="protein sequence ID" value="AFG37642.1"/>
    <property type="molecule type" value="Genomic_DNA"/>
</dbReference>
<dbReference type="AlphaFoldDB" id="H9UJE9"/>
<name>H9UJE9_SPIAZ</name>
<evidence type="ECO:0000256" key="1">
    <source>
        <dbReference type="SAM" id="MobiDB-lite"/>
    </source>
</evidence>
<keyword evidence="3" id="KW-1185">Reference proteome</keyword>
<feature type="compositionally biased region" description="Low complexity" evidence="1">
    <location>
        <begin position="266"/>
        <end position="287"/>
    </location>
</feature>
<protein>
    <submittedName>
        <fullName evidence="2">Uncharacterized protein</fullName>
    </submittedName>
</protein>
<sequence>MSRSRRTKWRQHNDQIMELQADYLETGSSETLGEIYLVFEQMAANMLGKFYEDRGISCDTETRQSRAADMASLVIEQYLKREDFQLTDSPSGYLRNGAFLRVVYGDAEHEQRTTSLDELTEKGEKKCQSFFIANTQDVKTISMSGEPTARIINDSSGRMTESERNVDARHLPGQSDRISIYTTQHNGASSELHTCRDNPAAHGADRRNNCMSITGSHREETRICSTSRAIWKQSAEIATTARQLRRSGGDDDQLLFEFAISGRGAGSVTSAGGDSAAGAVGPDSSSGHPDRKR</sequence>
<dbReference type="RefSeq" id="WP_014455625.1">
    <property type="nucleotide sequence ID" value="NC_017098.1"/>
</dbReference>
<dbReference type="HOGENOM" id="CLU_949657_0_0_12"/>
<gene>
    <name evidence="2" type="ordered locus">Spiaf_1583</name>
</gene>
<organism evidence="2 3">
    <name type="scientific">Spirochaeta africana (strain ATCC 700263 / DSM 8902 / Z-7692)</name>
    <dbReference type="NCBI Taxonomy" id="889378"/>
    <lineage>
        <taxon>Bacteria</taxon>
        <taxon>Pseudomonadati</taxon>
        <taxon>Spirochaetota</taxon>
        <taxon>Spirochaetia</taxon>
        <taxon>Spirochaetales</taxon>
        <taxon>Spirochaetaceae</taxon>
        <taxon>Spirochaeta</taxon>
    </lineage>
</organism>
<dbReference type="KEGG" id="sfc:Spiaf_1583"/>
<feature type="region of interest" description="Disordered" evidence="1">
    <location>
        <begin position="266"/>
        <end position="293"/>
    </location>
</feature>
<evidence type="ECO:0000313" key="3">
    <source>
        <dbReference type="Proteomes" id="UP000007383"/>
    </source>
</evidence>